<dbReference type="InterPro" id="IPR013022">
    <property type="entry name" value="Xyl_isomerase-like_TIM-brl"/>
</dbReference>
<gene>
    <name evidence="3" type="ORF">SAMN05444410_102205</name>
</gene>
<dbReference type="GO" id="GO:0016853">
    <property type="term" value="F:isomerase activity"/>
    <property type="evidence" value="ECO:0007669"/>
    <property type="project" value="UniProtKB-KW"/>
</dbReference>
<feature type="chain" id="PRO_5036489800" evidence="1">
    <location>
        <begin position="26"/>
        <end position="309"/>
    </location>
</feature>
<feature type="signal peptide" evidence="1">
    <location>
        <begin position="1"/>
        <end position="25"/>
    </location>
</feature>
<proteinExistence type="predicted"/>
<dbReference type="Gene3D" id="3.20.20.150">
    <property type="entry name" value="Divalent-metal-dependent TIM barrel enzymes"/>
    <property type="match status" value="1"/>
</dbReference>
<evidence type="ECO:0000259" key="2">
    <source>
        <dbReference type="Pfam" id="PF01261"/>
    </source>
</evidence>
<organism evidence="3 4">
    <name type="scientific">Hydrobacter penzbergensis</name>
    <dbReference type="NCBI Taxonomy" id="1235997"/>
    <lineage>
        <taxon>Bacteria</taxon>
        <taxon>Pseudomonadati</taxon>
        <taxon>Bacteroidota</taxon>
        <taxon>Chitinophagia</taxon>
        <taxon>Chitinophagales</taxon>
        <taxon>Chitinophagaceae</taxon>
        <taxon>Hydrobacter</taxon>
    </lineage>
</organism>
<reference evidence="3 4" key="1">
    <citation type="submission" date="2016-10" db="EMBL/GenBank/DDBJ databases">
        <authorList>
            <person name="Varghese N."/>
            <person name="Submissions S."/>
        </authorList>
    </citation>
    <scope>NUCLEOTIDE SEQUENCE [LARGE SCALE GENOMIC DNA]</scope>
    <source>
        <strain evidence="3 4">DSM 25353</strain>
    </source>
</reference>
<name>A0A8X8LDA6_9BACT</name>
<dbReference type="InterPro" id="IPR050312">
    <property type="entry name" value="IolE/XylAMocC-like"/>
</dbReference>
<dbReference type="Proteomes" id="UP000198711">
    <property type="component" value="Unassembled WGS sequence"/>
</dbReference>
<evidence type="ECO:0000313" key="4">
    <source>
        <dbReference type="Proteomes" id="UP000198711"/>
    </source>
</evidence>
<keyword evidence="1" id="KW-0732">Signal</keyword>
<sequence length="309" mass="34768">MKSFSRRNFLKTGLAVLPVPFAATAFGNAIKKHKPLLAFSTLGCPDWTYSQILDFAQLNGYNGIEIRGIQRQIDLGKCPEFSTTEKIAASLQQATDKGLRFVDLGSSAELHHANVETRQKNIAAAKQFIDLAQQLNCPYVRVFPNSLPKDDQRKATIDRIISGLLELGNYAQGKNVKVLLESHGDAVKTNELKMIMDASKHPHVGMVWDVANMWTKEKESPASVYAQLKDYIFHTHLKDFKYVNGKEHYVLLGQGEVPIFEAIDALYKGGYKGYYSFEWEKLWHPDIDAPEVALADFPKAMYKHFGSVL</sequence>
<dbReference type="AlphaFoldDB" id="A0A8X8LDA6"/>
<comment type="caution">
    <text evidence="3">The sequence shown here is derived from an EMBL/GenBank/DDBJ whole genome shotgun (WGS) entry which is preliminary data.</text>
</comment>
<dbReference type="PANTHER" id="PTHR12110">
    <property type="entry name" value="HYDROXYPYRUVATE ISOMERASE"/>
    <property type="match status" value="1"/>
</dbReference>
<dbReference type="Pfam" id="PF01261">
    <property type="entry name" value="AP_endonuc_2"/>
    <property type="match status" value="1"/>
</dbReference>
<dbReference type="EMBL" id="FNNO01000002">
    <property type="protein sequence ID" value="SDW39835.1"/>
    <property type="molecule type" value="Genomic_DNA"/>
</dbReference>
<dbReference type="SUPFAM" id="SSF51658">
    <property type="entry name" value="Xylose isomerase-like"/>
    <property type="match status" value="1"/>
</dbReference>
<accession>A0A8X8LDA6</accession>
<feature type="domain" description="Xylose isomerase-like TIM barrel" evidence="2">
    <location>
        <begin position="54"/>
        <end position="282"/>
    </location>
</feature>
<dbReference type="RefSeq" id="WP_092722342.1">
    <property type="nucleotide sequence ID" value="NZ_FNNO01000002.1"/>
</dbReference>
<dbReference type="InterPro" id="IPR036237">
    <property type="entry name" value="Xyl_isomerase-like_sf"/>
</dbReference>
<evidence type="ECO:0000256" key="1">
    <source>
        <dbReference type="SAM" id="SignalP"/>
    </source>
</evidence>
<keyword evidence="3" id="KW-0413">Isomerase</keyword>
<protein>
    <submittedName>
        <fullName evidence="3">Sugar phosphate isomerase/epimerase</fullName>
    </submittedName>
</protein>
<keyword evidence="4" id="KW-1185">Reference proteome</keyword>
<evidence type="ECO:0000313" key="3">
    <source>
        <dbReference type="EMBL" id="SDW39835.1"/>
    </source>
</evidence>